<dbReference type="EMBL" id="FWWT01000022">
    <property type="protein sequence ID" value="SMB95010.1"/>
    <property type="molecule type" value="Genomic_DNA"/>
</dbReference>
<sequence length="406" mass="47151">MVKLTNREKNLLIFLAVIIICTAYYQFIFVPLYTKVTDKSEELELLEEKLNIYQELIASKKLVDKEYKVANLKDQKASEKFLPFIRQERLILDIDQMIKETNIQVSSIDFSKIETKNIREKTDSKPEEKKSNLLKDMNDSYFQRKDIKNKEEPKNEENKEVVPVEQIKLSLSFTGTYNQILDFIKKLEGFDKKILLESLKIGQSDVFTENLSANIAINFYAIPKLQIEEEYYKWEINNTYGKDNPFKAIAGYSKPQAEVTNGTIKALASDFIINVNPITSDLPSVVMSKSKDASMQTYVFADNPDYENVTFQVFQKDNKYFYKYKTRLDSYPKDFDSSQVEFKPVNGEVVLRIYTQNRVNEKDNNGINLSLSNKSDLNLRVIVNGDDTQKPRIKIQHKEGNVSLEK</sequence>
<dbReference type="AlphaFoldDB" id="A0A1W1VP49"/>
<keyword evidence="2" id="KW-0472">Membrane</keyword>
<feature type="transmembrane region" description="Helical" evidence="2">
    <location>
        <begin position="12"/>
        <end position="33"/>
    </location>
</feature>
<accession>A0A1W1VP49</accession>
<keyword evidence="2" id="KW-1133">Transmembrane helix</keyword>
<gene>
    <name evidence="3" type="ORF">SAMN00017405_0308</name>
</gene>
<evidence type="ECO:0000256" key="2">
    <source>
        <dbReference type="SAM" id="Phobius"/>
    </source>
</evidence>
<proteinExistence type="predicted"/>
<keyword evidence="4" id="KW-1185">Reference proteome</keyword>
<dbReference type="Gene3D" id="3.30.70.60">
    <property type="match status" value="1"/>
</dbReference>
<evidence type="ECO:0000313" key="4">
    <source>
        <dbReference type="Proteomes" id="UP000192731"/>
    </source>
</evidence>
<dbReference type="InterPro" id="IPR014717">
    <property type="entry name" value="Transl_elong_EF1B/ribsomal_bS6"/>
</dbReference>
<dbReference type="OrthoDB" id="1704601at2"/>
<keyword evidence="1" id="KW-0175">Coiled coil</keyword>
<keyword evidence="2" id="KW-0812">Transmembrane</keyword>
<organism evidence="3 4">
    <name type="scientific">Desulfonispora thiosulfatigenes DSM 11270</name>
    <dbReference type="NCBI Taxonomy" id="656914"/>
    <lineage>
        <taxon>Bacteria</taxon>
        <taxon>Bacillati</taxon>
        <taxon>Bacillota</taxon>
        <taxon>Clostridia</taxon>
        <taxon>Eubacteriales</taxon>
        <taxon>Peptococcaceae</taxon>
        <taxon>Desulfonispora</taxon>
    </lineage>
</organism>
<dbReference type="STRING" id="656914.SAMN00017405_0308"/>
<evidence type="ECO:0000256" key="1">
    <source>
        <dbReference type="SAM" id="Coils"/>
    </source>
</evidence>
<dbReference type="Proteomes" id="UP000192731">
    <property type="component" value="Unassembled WGS sequence"/>
</dbReference>
<name>A0A1W1VP49_DESTI</name>
<protein>
    <submittedName>
        <fullName evidence="3">Type IV pilus assembly protein PilO</fullName>
    </submittedName>
</protein>
<dbReference type="RefSeq" id="WP_084054119.1">
    <property type="nucleotide sequence ID" value="NZ_FWWT01000022.1"/>
</dbReference>
<reference evidence="3 4" key="1">
    <citation type="submission" date="2017-04" db="EMBL/GenBank/DDBJ databases">
        <authorList>
            <person name="Afonso C.L."/>
            <person name="Miller P.J."/>
            <person name="Scott M.A."/>
            <person name="Spackman E."/>
            <person name="Goraichik I."/>
            <person name="Dimitrov K.M."/>
            <person name="Suarez D.L."/>
            <person name="Swayne D.E."/>
        </authorList>
    </citation>
    <scope>NUCLEOTIDE SEQUENCE [LARGE SCALE GENOMIC DNA]</scope>
    <source>
        <strain evidence="3 4">DSM 11270</strain>
    </source>
</reference>
<feature type="coiled-coil region" evidence="1">
    <location>
        <begin position="36"/>
        <end position="63"/>
    </location>
</feature>
<evidence type="ECO:0000313" key="3">
    <source>
        <dbReference type="EMBL" id="SMB95010.1"/>
    </source>
</evidence>